<dbReference type="SUPFAM" id="SSF55424">
    <property type="entry name" value="FAD/NAD-linked reductases, dimerisation (C-terminal) domain"/>
    <property type="match status" value="1"/>
</dbReference>
<dbReference type="RefSeq" id="WP_379587907.1">
    <property type="nucleotide sequence ID" value="NZ_JBHSQW010000044.1"/>
</dbReference>
<dbReference type="InterPro" id="IPR023753">
    <property type="entry name" value="FAD/NAD-binding_dom"/>
</dbReference>
<name>A0ABW1J9A8_9PSEU</name>
<dbReference type="InterPro" id="IPR050446">
    <property type="entry name" value="FAD-oxidoreductase/Apoptosis"/>
</dbReference>
<comment type="cofactor">
    <cofactor evidence="1">
        <name>FAD</name>
        <dbReference type="ChEBI" id="CHEBI:57692"/>
    </cofactor>
</comment>
<evidence type="ECO:0000313" key="7">
    <source>
        <dbReference type="EMBL" id="MFC5997011.1"/>
    </source>
</evidence>
<keyword evidence="2" id="KW-0285">Flavoprotein</keyword>
<proteinExistence type="predicted"/>
<keyword evidence="4" id="KW-0560">Oxidoreductase</keyword>
<dbReference type="Proteomes" id="UP001596302">
    <property type="component" value="Unassembled WGS sequence"/>
</dbReference>
<dbReference type="SUPFAM" id="SSF51905">
    <property type="entry name" value="FAD/NAD(P)-binding domain"/>
    <property type="match status" value="1"/>
</dbReference>
<dbReference type="PANTHER" id="PTHR43557">
    <property type="entry name" value="APOPTOSIS-INDUCING FACTOR 1"/>
    <property type="match status" value="1"/>
</dbReference>
<dbReference type="Pfam" id="PF07992">
    <property type="entry name" value="Pyr_redox_2"/>
    <property type="match status" value="1"/>
</dbReference>
<dbReference type="Gene3D" id="3.30.390.30">
    <property type="match status" value="1"/>
</dbReference>
<dbReference type="InterPro" id="IPR036188">
    <property type="entry name" value="FAD/NAD-bd_sf"/>
</dbReference>
<feature type="domain" description="FAD/NAD(P)-binding" evidence="5">
    <location>
        <begin position="2"/>
        <end position="292"/>
    </location>
</feature>
<accession>A0ABW1J9A8</accession>
<evidence type="ECO:0000259" key="6">
    <source>
        <dbReference type="Pfam" id="PF14759"/>
    </source>
</evidence>
<dbReference type="InterPro" id="IPR016156">
    <property type="entry name" value="FAD/NAD-linked_Rdtase_dimer_sf"/>
</dbReference>
<dbReference type="PANTHER" id="PTHR43557:SF2">
    <property type="entry name" value="RIESKE DOMAIN-CONTAINING PROTEIN-RELATED"/>
    <property type="match status" value="1"/>
</dbReference>
<dbReference type="PRINTS" id="PR00411">
    <property type="entry name" value="PNDRDTASEI"/>
</dbReference>
<dbReference type="Gene3D" id="3.50.50.60">
    <property type="entry name" value="FAD/NAD(P)-binding domain"/>
    <property type="match status" value="2"/>
</dbReference>
<sequence length="396" mass="42500">MVIVGGSVAGVRTARALREQGYPGVIRVIEAEAEPPYDKPPLSKAALDGNARVPLMTLEEARELDIELSLGRRATGLLTPSAHLVFGDGTVMGFDDLVVATGVRPRPAPWRHEGVHVLRTWADAAGLRARLATSRHLLVVGAGFLGAELAALARRHGIEVTMVDPAAVPMSRAVGSVLGERFSALHRRHGVDTRFGTLVTMLEPSGGGFRAELADGSVVLPDTVVVAIGSDLDLDWLEASGLPVDDGIICDEYGRVVGFPNVHAVGDVARWHRPRSGTSARVEHWTNAVEQANSVAHNILHPGAPIAHDPVGYVWSDQYDWKIQLIGTRDPDRRPEIFEQDEPFRLAAIWQGTDGRVTGGATVNWPKASVWLRTAVKRGSHASSVRDQLGAVAVLA</sequence>
<dbReference type="InterPro" id="IPR028202">
    <property type="entry name" value="Reductase_C"/>
</dbReference>
<keyword evidence="3" id="KW-0274">FAD</keyword>
<feature type="domain" description="Reductase C-terminal" evidence="6">
    <location>
        <begin position="313"/>
        <end position="383"/>
    </location>
</feature>
<dbReference type="EMBL" id="JBHSQW010000044">
    <property type="protein sequence ID" value="MFC5997011.1"/>
    <property type="molecule type" value="Genomic_DNA"/>
</dbReference>
<comment type="caution">
    <text evidence="7">The sequence shown here is derived from an EMBL/GenBank/DDBJ whole genome shotgun (WGS) entry which is preliminary data.</text>
</comment>
<dbReference type="Pfam" id="PF14759">
    <property type="entry name" value="Reductase_C"/>
    <property type="match status" value="1"/>
</dbReference>
<protein>
    <submittedName>
        <fullName evidence="7">NAD(P)/FAD-dependent oxidoreductase</fullName>
    </submittedName>
</protein>
<organism evidence="7 8">
    <name type="scientific">Pseudonocardia hispaniensis</name>
    <dbReference type="NCBI Taxonomy" id="904933"/>
    <lineage>
        <taxon>Bacteria</taxon>
        <taxon>Bacillati</taxon>
        <taxon>Actinomycetota</taxon>
        <taxon>Actinomycetes</taxon>
        <taxon>Pseudonocardiales</taxon>
        <taxon>Pseudonocardiaceae</taxon>
        <taxon>Pseudonocardia</taxon>
    </lineage>
</organism>
<evidence type="ECO:0000313" key="8">
    <source>
        <dbReference type="Proteomes" id="UP001596302"/>
    </source>
</evidence>
<reference evidence="8" key="1">
    <citation type="journal article" date="2019" name="Int. J. Syst. Evol. Microbiol.">
        <title>The Global Catalogue of Microorganisms (GCM) 10K type strain sequencing project: providing services to taxonomists for standard genome sequencing and annotation.</title>
        <authorList>
            <consortium name="The Broad Institute Genomics Platform"/>
            <consortium name="The Broad Institute Genome Sequencing Center for Infectious Disease"/>
            <person name="Wu L."/>
            <person name="Ma J."/>
        </authorList>
    </citation>
    <scope>NUCLEOTIDE SEQUENCE [LARGE SCALE GENOMIC DNA]</scope>
    <source>
        <strain evidence="8">CCM 8391</strain>
    </source>
</reference>
<evidence type="ECO:0000256" key="1">
    <source>
        <dbReference type="ARBA" id="ARBA00001974"/>
    </source>
</evidence>
<evidence type="ECO:0000256" key="2">
    <source>
        <dbReference type="ARBA" id="ARBA00022630"/>
    </source>
</evidence>
<evidence type="ECO:0000259" key="5">
    <source>
        <dbReference type="Pfam" id="PF07992"/>
    </source>
</evidence>
<evidence type="ECO:0000256" key="4">
    <source>
        <dbReference type="ARBA" id="ARBA00023002"/>
    </source>
</evidence>
<evidence type="ECO:0000256" key="3">
    <source>
        <dbReference type="ARBA" id="ARBA00022827"/>
    </source>
</evidence>
<dbReference type="PRINTS" id="PR00368">
    <property type="entry name" value="FADPNR"/>
</dbReference>
<keyword evidence="8" id="KW-1185">Reference proteome</keyword>
<gene>
    <name evidence="7" type="ORF">ACFQE5_22630</name>
</gene>